<proteinExistence type="predicted"/>
<dbReference type="HOGENOM" id="CLU_1784139_0_0_0"/>
<dbReference type="KEGG" id="acm:AciX9_3204"/>
<keyword evidence="3" id="KW-1185">Reference proteome</keyword>
<keyword evidence="1" id="KW-1133">Transmembrane helix</keyword>
<dbReference type="RefSeq" id="WP_013581527.1">
    <property type="nucleotide sequence ID" value="NC_015064.1"/>
</dbReference>
<dbReference type="PaxDb" id="1198114-AciX9_3204"/>
<reference evidence="3" key="1">
    <citation type="submission" date="2011-01" db="EMBL/GenBank/DDBJ databases">
        <title>Complete sequence of chromosome of Acidobacterium sp. MP5ACTX9.</title>
        <authorList>
            <consortium name="US DOE Joint Genome Institute"/>
            <person name="Lucas S."/>
            <person name="Copeland A."/>
            <person name="Lapidus A."/>
            <person name="Cheng J.-F."/>
            <person name="Goodwin L."/>
            <person name="Pitluck S."/>
            <person name="Teshima H."/>
            <person name="Detter J.C."/>
            <person name="Han C."/>
            <person name="Tapia R."/>
            <person name="Land M."/>
            <person name="Hauser L."/>
            <person name="Kyrpides N."/>
            <person name="Ivanova N."/>
            <person name="Ovchinnikova G."/>
            <person name="Pagani I."/>
            <person name="Rawat S.R."/>
            <person name="Mannisto M."/>
            <person name="Haggblom M.M."/>
            <person name="Woyke T."/>
        </authorList>
    </citation>
    <scope>NUCLEOTIDE SEQUENCE [LARGE SCALE GENOMIC DNA]</scope>
    <source>
        <strain evidence="3">MP5ACTX9</strain>
    </source>
</reference>
<keyword evidence="1" id="KW-0472">Membrane</keyword>
<dbReference type="AlphaFoldDB" id="E8X1I0"/>
<dbReference type="Proteomes" id="UP000000343">
    <property type="component" value="Chromosome"/>
</dbReference>
<organism evidence="3">
    <name type="scientific">Granulicella tundricola (strain ATCC BAA-1859 / DSM 23138 / MP5ACTX9)</name>
    <dbReference type="NCBI Taxonomy" id="1198114"/>
    <lineage>
        <taxon>Bacteria</taxon>
        <taxon>Pseudomonadati</taxon>
        <taxon>Acidobacteriota</taxon>
        <taxon>Terriglobia</taxon>
        <taxon>Terriglobales</taxon>
        <taxon>Acidobacteriaceae</taxon>
        <taxon>Granulicella</taxon>
    </lineage>
</organism>
<dbReference type="eggNOG" id="ENOG5034BKX">
    <property type="taxonomic scope" value="Bacteria"/>
</dbReference>
<accession>E8X1I0</accession>
<keyword evidence="1" id="KW-0812">Transmembrane</keyword>
<feature type="transmembrane region" description="Helical" evidence="1">
    <location>
        <begin position="73"/>
        <end position="92"/>
    </location>
</feature>
<gene>
    <name evidence="2" type="ordered locus">AciX9_3204</name>
</gene>
<evidence type="ECO:0000313" key="2">
    <source>
        <dbReference type="EMBL" id="ADW70215.1"/>
    </source>
</evidence>
<evidence type="ECO:0000256" key="1">
    <source>
        <dbReference type="SAM" id="Phobius"/>
    </source>
</evidence>
<dbReference type="STRING" id="1198114.AciX9_3204"/>
<feature type="transmembrane region" description="Helical" evidence="1">
    <location>
        <begin position="112"/>
        <end position="132"/>
    </location>
</feature>
<dbReference type="EMBL" id="CP002480">
    <property type="protein sequence ID" value="ADW70215.1"/>
    <property type="molecule type" value="Genomic_DNA"/>
</dbReference>
<protein>
    <submittedName>
        <fullName evidence="2">Uncharacterized protein</fullName>
    </submittedName>
</protein>
<name>E8X1I0_GRATM</name>
<sequence>MSVRQNFPQGLANSRTEELKRRVGLPVEEGFAQSASASGAHAAASAAMVNRTHRIVRERARTIQARRSRVRSLWLPLAVCSGLLVVICAAIWSVLDEYELVPTGMPDASQQMFVLLMWCLPLSAVLIALVWFRRAGTRIEGGGIQ</sequence>
<evidence type="ECO:0000313" key="3">
    <source>
        <dbReference type="Proteomes" id="UP000000343"/>
    </source>
</evidence>